<accession>A0AAV3ZV02</accession>
<name>A0AAV3ZV02_9GAST</name>
<proteinExistence type="predicted"/>
<gene>
    <name evidence="1" type="ORF">PoB_002496000</name>
</gene>
<evidence type="ECO:0000313" key="2">
    <source>
        <dbReference type="Proteomes" id="UP000735302"/>
    </source>
</evidence>
<dbReference type="EMBL" id="BLXT01002860">
    <property type="protein sequence ID" value="GFN98454.1"/>
    <property type="molecule type" value="Genomic_DNA"/>
</dbReference>
<keyword evidence="2" id="KW-1185">Reference proteome</keyword>
<dbReference type="Proteomes" id="UP000735302">
    <property type="component" value="Unassembled WGS sequence"/>
</dbReference>
<evidence type="ECO:0000313" key="1">
    <source>
        <dbReference type="EMBL" id="GFN98454.1"/>
    </source>
</evidence>
<dbReference type="AlphaFoldDB" id="A0AAV3ZV02"/>
<organism evidence="1 2">
    <name type="scientific">Plakobranchus ocellatus</name>
    <dbReference type="NCBI Taxonomy" id="259542"/>
    <lineage>
        <taxon>Eukaryota</taxon>
        <taxon>Metazoa</taxon>
        <taxon>Spiralia</taxon>
        <taxon>Lophotrochozoa</taxon>
        <taxon>Mollusca</taxon>
        <taxon>Gastropoda</taxon>
        <taxon>Heterobranchia</taxon>
        <taxon>Euthyneura</taxon>
        <taxon>Panpulmonata</taxon>
        <taxon>Sacoglossa</taxon>
        <taxon>Placobranchoidea</taxon>
        <taxon>Plakobranchidae</taxon>
        <taxon>Plakobranchus</taxon>
    </lineage>
</organism>
<reference evidence="1 2" key="1">
    <citation type="journal article" date="2021" name="Elife">
        <title>Chloroplast acquisition without the gene transfer in kleptoplastic sea slugs, Plakobranchus ocellatus.</title>
        <authorList>
            <person name="Maeda T."/>
            <person name="Takahashi S."/>
            <person name="Yoshida T."/>
            <person name="Shimamura S."/>
            <person name="Takaki Y."/>
            <person name="Nagai Y."/>
            <person name="Toyoda A."/>
            <person name="Suzuki Y."/>
            <person name="Arimoto A."/>
            <person name="Ishii H."/>
            <person name="Satoh N."/>
            <person name="Nishiyama T."/>
            <person name="Hasebe M."/>
            <person name="Maruyama T."/>
            <person name="Minagawa J."/>
            <person name="Obokata J."/>
            <person name="Shigenobu S."/>
        </authorList>
    </citation>
    <scope>NUCLEOTIDE SEQUENCE [LARGE SCALE GENOMIC DNA]</scope>
</reference>
<comment type="caution">
    <text evidence="1">The sequence shown here is derived from an EMBL/GenBank/DDBJ whole genome shotgun (WGS) entry which is preliminary data.</text>
</comment>
<sequence length="170" mass="19165">MFHITLGISEKTERTAIQKKLSLGAVEAQKRGGRREGAVKRDKAIATSYSTYLTIPDCGIPLLSVFIQQTISSPIFEHRIRKPHILQDKTLYLQSNLLQSGRQALPVLYMALRESKRASTEITTTAYKALQHFYNIGKTKEIHLFADDCPGQNKNLIMSKKAFIYVLGLL</sequence>
<protein>
    <submittedName>
        <fullName evidence="1">Uncharacterized protein</fullName>
    </submittedName>
</protein>